<sequence>MVVHERGLSLSDYKDFFDLANALLAPKSQALTVAGITNQMLISLRSLVASEKVSKEQVGLLGKELLIWSTDEPSVYDWLKDRLSESPRTSSLSVVSDNPIENDQNAVDLDCGIHAFEAMQAVTELIFDLDQHLVREVAKGSLGLPDIKRASTHLGKSKEYVKTIFELAKVAGLVSASDKRFQPTALADSWITASPKARWLILCEAWSSMLGVAGAKEVLAQLTQHKSKKLKDLIQISFPFSSLAPASRVNRLAEMADQIGLSSAGVPASWLADVLAHKLAPAAKALESRLPSQQERIIIQADLSIITPGPLVSSLEVQLRKFADTESIGLASSYRISPLSISCGLEEGLTENQIRQLLQKLNGSSLPQPVDYLIRETAERFGRLKISAQEKGSLLVSSDELLAKQITMDSKLKPLMLEARPQGITSPLDAQALYHSLRESGYLAVRVDDKGKVIAPSSVHKTSNEAAVFLQQIERLRAQDVEMADAAPASDMERKILLALKTKSILQVQINANGKIMDFLLEPIGIANGRLRARDRKADIERTLPVSAITSILIG</sequence>
<proteinExistence type="predicted"/>
<dbReference type="InterPro" id="IPR032830">
    <property type="entry name" value="XPB/Ssl2_N"/>
</dbReference>
<organism evidence="2">
    <name type="scientific">freshwater metagenome</name>
    <dbReference type="NCBI Taxonomy" id="449393"/>
    <lineage>
        <taxon>unclassified sequences</taxon>
        <taxon>metagenomes</taxon>
        <taxon>ecological metagenomes</taxon>
    </lineage>
</organism>
<reference evidence="2" key="1">
    <citation type="submission" date="2020-05" db="EMBL/GenBank/DDBJ databases">
        <authorList>
            <person name="Chiriac C."/>
            <person name="Salcher M."/>
            <person name="Ghai R."/>
            <person name="Kavagutti S V."/>
        </authorList>
    </citation>
    <scope>NUCLEOTIDE SEQUENCE</scope>
</reference>
<feature type="domain" description="Helicase XPB/Ssl2 N-terminal" evidence="1">
    <location>
        <begin position="297"/>
        <end position="419"/>
    </location>
</feature>
<evidence type="ECO:0000259" key="1">
    <source>
        <dbReference type="Pfam" id="PF13625"/>
    </source>
</evidence>
<gene>
    <name evidence="2" type="ORF">UFOPK2131_00764</name>
</gene>
<dbReference type="Pfam" id="PF13625">
    <property type="entry name" value="Helicase_C_3"/>
    <property type="match status" value="1"/>
</dbReference>
<protein>
    <submittedName>
        <fullName evidence="2">Unannotated protein</fullName>
    </submittedName>
</protein>
<evidence type="ECO:0000313" key="2">
    <source>
        <dbReference type="EMBL" id="CAB4638605.1"/>
    </source>
</evidence>
<name>A0A6J6JQD6_9ZZZZ</name>
<accession>A0A6J6JQD6</accession>
<dbReference type="AlphaFoldDB" id="A0A6J6JQD6"/>
<dbReference type="EMBL" id="CAEZVT010000097">
    <property type="protein sequence ID" value="CAB4638605.1"/>
    <property type="molecule type" value="Genomic_DNA"/>
</dbReference>